<gene>
    <name evidence="8" type="ORF">MCNF_42550</name>
</gene>
<dbReference type="PANTHER" id="PTHR47354">
    <property type="entry name" value="NADH OXIDOREDUCTASE HCR"/>
    <property type="match status" value="1"/>
</dbReference>
<dbReference type="Gene3D" id="2.40.30.10">
    <property type="entry name" value="Translation factors"/>
    <property type="match status" value="1"/>
</dbReference>
<dbReference type="Proteomes" id="UP000466931">
    <property type="component" value="Chromosome"/>
</dbReference>
<dbReference type="Gene3D" id="3.10.20.30">
    <property type="match status" value="1"/>
</dbReference>
<keyword evidence="5" id="KW-0560">Oxidoreductase</keyword>
<evidence type="ECO:0000256" key="6">
    <source>
        <dbReference type="ARBA" id="ARBA00023004"/>
    </source>
</evidence>
<comment type="cofactor">
    <cofactor evidence="1">
        <name>FAD</name>
        <dbReference type="ChEBI" id="CHEBI:57692"/>
    </cofactor>
</comment>
<dbReference type="InterPro" id="IPR050415">
    <property type="entry name" value="MRET"/>
</dbReference>
<dbReference type="PANTHER" id="PTHR47354:SF1">
    <property type="entry name" value="CARNITINE MONOOXYGENASE REDUCTASE SUBUNIT"/>
    <property type="match status" value="1"/>
</dbReference>
<dbReference type="OrthoDB" id="502624at2"/>
<dbReference type="SUPFAM" id="SSF54292">
    <property type="entry name" value="2Fe-2S ferredoxin-like"/>
    <property type="match status" value="1"/>
</dbReference>
<keyword evidence="9" id="KW-1185">Reference proteome</keyword>
<sequence>MTASMSTIRVRVINKTDIADDVVEVGFEAVDGCELPPWSPGAHIDLHLPNGCVRQYSLCADVDERNRWRVAVLLDREGRGGSRYIHEELAVGAQLVVSQPRNNFPLKPADGYVFVAGGIGITPLLPMIRHAEASGSRWRLTYGGRTLTRMPYLEELRRFGARVDLWPQDERGVIDLDAVFAGCSAGEAVYTCGPEAMLNAIEGRDCLASVHMERFRAATAPDAGGDSFEVELAVTGKRLTVPAGRSLLDVLRDETPDLPSSCEEGICGACEVSVLDGVPDHRDSVLDADERESNKLMMPCVSRSRCPLLVLDL</sequence>
<keyword evidence="4" id="KW-0479">Metal-binding</keyword>
<dbReference type="Pfam" id="PF00111">
    <property type="entry name" value="Fer2"/>
    <property type="match status" value="1"/>
</dbReference>
<reference evidence="8" key="1">
    <citation type="journal article" date="2019" name="Emerg. Microbes Infect.">
        <title>Comprehensive subspecies identification of 175 nontuberculous mycobacteria species based on 7547 genomic profiles.</title>
        <authorList>
            <person name="Matsumoto Y."/>
            <person name="Kinjo T."/>
            <person name="Motooka D."/>
            <person name="Nabeya D."/>
            <person name="Jung N."/>
            <person name="Uechi K."/>
            <person name="Horii T."/>
            <person name="Iida T."/>
            <person name="Fujita J."/>
            <person name="Nakamura S."/>
        </authorList>
    </citation>
    <scope>NUCLEOTIDE SEQUENCE [LARGE SCALE GENOMIC DNA]</scope>
    <source>
        <strain evidence="8">JCM 13671</strain>
    </source>
</reference>
<dbReference type="InterPro" id="IPR012675">
    <property type="entry name" value="Beta-grasp_dom_sf"/>
</dbReference>
<reference evidence="8" key="2">
    <citation type="submission" date="2020-02" db="EMBL/GenBank/DDBJ databases">
        <authorList>
            <person name="Matsumoto Y."/>
            <person name="Motooka D."/>
            <person name="Nakamura S."/>
        </authorList>
    </citation>
    <scope>NUCLEOTIDE SEQUENCE</scope>
    <source>
        <strain evidence="8">JCM 13671</strain>
    </source>
</reference>
<organism evidence="8 9">
    <name type="scientific">Mycolicibacterium confluentis</name>
    <dbReference type="NCBI Taxonomy" id="28047"/>
    <lineage>
        <taxon>Bacteria</taxon>
        <taxon>Bacillati</taxon>
        <taxon>Actinomycetota</taxon>
        <taxon>Actinomycetes</taxon>
        <taxon>Mycobacteriales</taxon>
        <taxon>Mycobacteriaceae</taxon>
        <taxon>Mycolicibacterium</taxon>
    </lineage>
</organism>
<evidence type="ECO:0000256" key="5">
    <source>
        <dbReference type="ARBA" id="ARBA00023002"/>
    </source>
</evidence>
<evidence type="ECO:0000256" key="7">
    <source>
        <dbReference type="ARBA" id="ARBA00023014"/>
    </source>
</evidence>
<dbReference type="SUPFAM" id="SSF63380">
    <property type="entry name" value="Riboflavin synthase domain-like"/>
    <property type="match status" value="1"/>
</dbReference>
<dbReference type="CDD" id="cd00207">
    <property type="entry name" value="fer2"/>
    <property type="match status" value="1"/>
</dbReference>
<keyword evidence="3" id="KW-0001">2Fe-2S</keyword>
<evidence type="ECO:0000313" key="9">
    <source>
        <dbReference type="Proteomes" id="UP000466931"/>
    </source>
</evidence>
<dbReference type="Gene3D" id="3.40.50.80">
    <property type="entry name" value="Nucleotide-binding domain of ferredoxin-NADP reductase (FNR) module"/>
    <property type="match status" value="1"/>
</dbReference>
<evidence type="ECO:0000256" key="1">
    <source>
        <dbReference type="ARBA" id="ARBA00001974"/>
    </source>
</evidence>
<dbReference type="GO" id="GO:0051537">
    <property type="term" value="F:2 iron, 2 sulfur cluster binding"/>
    <property type="evidence" value="ECO:0007669"/>
    <property type="project" value="UniProtKB-KW"/>
</dbReference>
<evidence type="ECO:0000313" key="8">
    <source>
        <dbReference type="EMBL" id="BBZ35650.1"/>
    </source>
</evidence>
<keyword evidence="6" id="KW-0408">Iron</keyword>
<dbReference type="InterPro" id="IPR001041">
    <property type="entry name" value="2Fe-2S_ferredoxin-type"/>
</dbReference>
<dbReference type="CDD" id="cd06185">
    <property type="entry name" value="PDR_like"/>
    <property type="match status" value="1"/>
</dbReference>
<dbReference type="InterPro" id="IPR001433">
    <property type="entry name" value="OxRdtase_FAD/NAD-bd"/>
</dbReference>
<protein>
    <submittedName>
        <fullName evidence="8">Ferredoxin</fullName>
    </submittedName>
</protein>
<dbReference type="AlphaFoldDB" id="A0A7I7Y1X8"/>
<dbReference type="InterPro" id="IPR017927">
    <property type="entry name" value="FAD-bd_FR_type"/>
</dbReference>
<proteinExistence type="predicted"/>
<evidence type="ECO:0000256" key="2">
    <source>
        <dbReference type="ARBA" id="ARBA00022630"/>
    </source>
</evidence>
<dbReference type="GO" id="GO:0046872">
    <property type="term" value="F:metal ion binding"/>
    <property type="evidence" value="ECO:0007669"/>
    <property type="project" value="UniProtKB-KW"/>
</dbReference>
<dbReference type="PROSITE" id="PS51085">
    <property type="entry name" value="2FE2S_FER_2"/>
    <property type="match status" value="1"/>
</dbReference>
<dbReference type="InterPro" id="IPR017938">
    <property type="entry name" value="Riboflavin_synthase-like_b-brl"/>
</dbReference>
<accession>A0A7I7Y1X8</accession>
<dbReference type="InterPro" id="IPR036010">
    <property type="entry name" value="2Fe-2S_ferredoxin-like_sf"/>
</dbReference>
<dbReference type="RefSeq" id="WP_085151724.1">
    <property type="nucleotide sequence ID" value="NZ_AP022612.1"/>
</dbReference>
<dbReference type="InterPro" id="IPR039261">
    <property type="entry name" value="FNR_nucleotide-bd"/>
</dbReference>
<name>A0A7I7Y1X8_9MYCO</name>
<dbReference type="GO" id="GO:0016491">
    <property type="term" value="F:oxidoreductase activity"/>
    <property type="evidence" value="ECO:0007669"/>
    <property type="project" value="UniProtKB-KW"/>
</dbReference>
<dbReference type="PRINTS" id="PR00409">
    <property type="entry name" value="PHDIOXRDTASE"/>
</dbReference>
<evidence type="ECO:0000256" key="4">
    <source>
        <dbReference type="ARBA" id="ARBA00022723"/>
    </source>
</evidence>
<dbReference type="InterPro" id="IPR006058">
    <property type="entry name" value="2Fe2S_fd_BS"/>
</dbReference>
<dbReference type="PROSITE" id="PS00197">
    <property type="entry name" value="2FE2S_FER_1"/>
    <property type="match status" value="1"/>
</dbReference>
<keyword evidence="2" id="KW-0285">Flavoprotein</keyword>
<dbReference type="SUPFAM" id="SSF52343">
    <property type="entry name" value="Ferredoxin reductase-like, C-terminal NADP-linked domain"/>
    <property type="match status" value="1"/>
</dbReference>
<dbReference type="Pfam" id="PF00175">
    <property type="entry name" value="NAD_binding_1"/>
    <property type="match status" value="1"/>
</dbReference>
<evidence type="ECO:0000256" key="3">
    <source>
        <dbReference type="ARBA" id="ARBA00022714"/>
    </source>
</evidence>
<dbReference type="PROSITE" id="PS51384">
    <property type="entry name" value="FAD_FR"/>
    <property type="match status" value="1"/>
</dbReference>
<keyword evidence="7" id="KW-0411">Iron-sulfur</keyword>
<dbReference type="EMBL" id="AP022612">
    <property type="protein sequence ID" value="BBZ35650.1"/>
    <property type="molecule type" value="Genomic_DNA"/>
</dbReference>